<feature type="domain" description="AAA" evidence="5">
    <location>
        <begin position="3"/>
        <end position="177"/>
    </location>
</feature>
<gene>
    <name evidence="6" type="primary">soj</name>
    <name evidence="6" type="ORF">SPSYN_00650</name>
</gene>
<evidence type="ECO:0000313" key="6">
    <source>
        <dbReference type="EMBL" id="KAF1085915.1"/>
    </source>
</evidence>
<dbReference type="RefSeq" id="WP_161821072.1">
    <property type="nucleotide sequence ID" value="NZ_LSRS01000002.1"/>
</dbReference>
<accession>A0A9D3AWU7</accession>
<dbReference type="InterPro" id="IPR025669">
    <property type="entry name" value="AAA_dom"/>
</dbReference>
<dbReference type="PANTHER" id="PTHR13696:SF52">
    <property type="entry name" value="PARA FAMILY PROTEIN CT_582"/>
    <property type="match status" value="1"/>
</dbReference>
<keyword evidence="6" id="KW-0378">Hydrolase</keyword>
<sequence>MGQIIAITNQKGGVGKTTTAVNLSAWLSILGCKVMLVDIDPQGNATSGIGVDKDSLKYSIYDLLLGNAEIEDIKKKNILERLDLIPSSIELAGAEIEMVGIKDREFLLKNILDIEISKYDYIIIDCPPSLGLLTINALVAANSIIVPLQCEYYALEGLGQLMNTIKLVQQSINRNLIIKGVVLTMFDGRTNLSIQVVDEVKKFFKDKVYRSIIPRNVRLSEAPSHGKPVMLYDKRSKGSELYRELACEVMGGE</sequence>
<comment type="similarity">
    <text evidence="1">Belongs to the ParA family.</text>
</comment>
<comment type="caution">
    <text evidence="6">The sequence shown here is derived from an EMBL/GenBank/DDBJ whole genome shotgun (WGS) entry which is preliminary data.</text>
</comment>
<comment type="catalytic activity">
    <reaction evidence="2">
        <text>ATP + H2O = ADP + phosphate + H(+)</text>
        <dbReference type="Rhea" id="RHEA:13065"/>
        <dbReference type="ChEBI" id="CHEBI:15377"/>
        <dbReference type="ChEBI" id="CHEBI:15378"/>
        <dbReference type="ChEBI" id="CHEBI:30616"/>
        <dbReference type="ChEBI" id="CHEBI:43474"/>
        <dbReference type="ChEBI" id="CHEBI:456216"/>
    </reaction>
</comment>
<evidence type="ECO:0000256" key="3">
    <source>
        <dbReference type="ARBA" id="ARBA00062323"/>
    </source>
</evidence>
<organism evidence="6 7">
    <name type="scientific">Sporotomaculum syntrophicum</name>
    <dbReference type="NCBI Taxonomy" id="182264"/>
    <lineage>
        <taxon>Bacteria</taxon>
        <taxon>Bacillati</taxon>
        <taxon>Bacillota</taxon>
        <taxon>Clostridia</taxon>
        <taxon>Eubacteriales</taxon>
        <taxon>Desulfallaceae</taxon>
        <taxon>Sporotomaculum</taxon>
    </lineage>
</organism>
<evidence type="ECO:0000259" key="5">
    <source>
        <dbReference type="Pfam" id="PF13614"/>
    </source>
</evidence>
<evidence type="ECO:0000313" key="7">
    <source>
        <dbReference type="Proteomes" id="UP000798488"/>
    </source>
</evidence>
<evidence type="ECO:0000256" key="2">
    <source>
        <dbReference type="ARBA" id="ARBA00049360"/>
    </source>
</evidence>
<dbReference type="OrthoDB" id="9815116at2"/>
<keyword evidence="7" id="KW-1185">Reference proteome</keyword>
<dbReference type="Proteomes" id="UP000798488">
    <property type="component" value="Unassembled WGS sequence"/>
</dbReference>
<dbReference type="FunFam" id="3.40.50.300:FF:000285">
    <property type="entry name" value="Sporulation initiation inhibitor Soj"/>
    <property type="match status" value="1"/>
</dbReference>
<dbReference type="CDD" id="cd02042">
    <property type="entry name" value="ParAB_family"/>
    <property type="match status" value="1"/>
</dbReference>
<dbReference type="Pfam" id="PF13614">
    <property type="entry name" value="AAA_31"/>
    <property type="match status" value="1"/>
</dbReference>
<comment type="subunit">
    <text evidence="3">Dimerizes in the presence of ATP but not ADP; ATP-binding is required for double-stranded (ds)DNA-binding. Interacts with DnaA.</text>
</comment>
<proteinExistence type="inferred from homology"/>
<dbReference type="Gene3D" id="3.40.50.300">
    <property type="entry name" value="P-loop containing nucleotide triphosphate hydrolases"/>
    <property type="match status" value="1"/>
</dbReference>
<dbReference type="PANTHER" id="PTHR13696">
    <property type="entry name" value="P-LOOP CONTAINING NUCLEOSIDE TRIPHOSPHATE HYDROLASE"/>
    <property type="match status" value="1"/>
</dbReference>
<dbReference type="SUPFAM" id="SSF52540">
    <property type="entry name" value="P-loop containing nucleoside triphosphate hydrolases"/>
    <property type="match status" value="1"/>
</dbReference>
<dbReference type="InterPro" id="IPR050678">
    <property type="entry name" value="DNA_Partitioning_ATPase"/>
</dbReference>
<dbReference type="AlphaFoldDB" id="A0A9D3AWU7"/>
<evidence type="ECO:0000256" key="4">
    <source>
        <dbReference type="ARBA" id="ARBA00071824"/>
    </source>
</evidence>
<dbReference type="GO" id="GO:0016787">
    <property type="term" value="F:hydrolase activity"/>
    <property type="evidence" value="ECO:0007669"/>
    <property type="project" value="UniProtKB-KW"/>
</dbReference>
<evidence type="ECO:0000256" key="1">
    <source>
        <dbReference type="ARBA" id="ARBA00006976"/>
    </source>
</evidence>
<dbReference type="EMBL" id="LSRS01000002">
    <property type="protein sequence ID" value="KAF1085915.1"/>
    <property type="molecule type" value="Genomic_DNA"/>
</dbReference>
<name>A0A9D3AWU7_9FIRM</name>
<dbReference type="PIRSF" id="PIRSF009320">
    <property type="entry name" value="Nuc_binding_HP_1000"/>
    <property type="match status" value="1"/>
</dbReference>
<dbReference type="InterPro" id="IPR027417">
    <property type="entry name" value="P-loop_NTPase"/>
</dbReference>
<protein>
    <recommendedName>
        <fullName evidence="4">Sporulation initiation inhibitor protein Soj</fullName>
    </recommendedName>
</protein>
<reference evidence="6" key="1">
    <citation type="submission" date="2016-02" db="EMBL/GenBank/DDBJ databases">
        <title>Draft Genome Sequence of Sporotomaculum syntrophicum Strain FB, a Syntrophic Benzoate Degrader.</title>
        <authorList>
            <person name="Nobu M.K."/>
            <person name="Narihiro T."/>
            <person name="Qiu Y.-L."/>
            <person name="Ohashi A."/>
            <person name="Liu W.-T."/>
            <person name="Yuji S."/>
        </authorList>
    </citation>
    <scope>NUCLEOTIDE SEQUENCE</scope>
    <source>
        <strain evidence="6">FB</strain>
    </source>
</reference>